<evidence type="ECO:0000313" key="2">
    <source>
        <dbReference type="EMBL" id="CAD9334575.1"/>
    </source>
</evidence>
<name>A0A7S1ZC16_9STRA</name>
<gene>
    <name evidence="2" type="ORF">DBRI1063_LOCUS13357</name>
</gene>
<feature type="region of interest" description="Disordered" evidence="1">
    <location>
        <begin position="261"/>
        <end position="285"/>
    </location>
</feature>
<organism evidence="2">
    <name type="scientific">Ditylum brightwellii</name>
    <dbReference type="NCBI Taxonomy" id="49249"/>
    <lineage>
        <taxon>Eukaryota</taxon>
        <taxon>Sar</taxon>
        <taxon>Stramenopiles</taxon>
        <taxon>Ochrophyta</taxon>
        <taxon>Bacillariophyta</taxon>
        <taxon>Mediophyceae</taxon>
        <taxon>Lithodesmiophycidae</taxon>
        <taxon>Lithodesmiales</taxon>
        <taxon>Lithodesmiaceae</taxon>
        <taxon>Ditylum</taxon>
    </lineage>
</organism>
<evidence type="ECO:0008006" key="3">
    <source>
        <dbReference type="Google" id="ProtNLM"/>
    </source>
</evidence>
<evidence type="ECO:0000256" key="1">
    <source>
        <dbReference type="SAM" id="MobiDB-lite"/>
    </source>
</evidence>
<protein>
    <recommendedName>
        <fullName evidence="3">DUF1995 domain-containing protein</fullName>
    </recommendedName>
</protein>
<dbReference type="AlphaFoldDB" id="A0A7S1ZC16"/>
<feature type="compositionally biased region" description="Low complexity" evidence="1">
    <location>
        <begin position="130"/>
        <end position="141"/>
    </location>
</feature>
<accession>A0A7S1ZC16</accession>
<feature type="compositionally biased region" description="Low complexity" evidence="1">
    <location>
        <begin position="261"/>
        <end position="272"/>
    </location>
</feature>
<reference evidence="2" key="1">
    <citation type="submission" date="2021-01" db="EMBL/GenBank/DDBJ databases">
        <authorList>
            <person name="Corre E."/>
            <person name="Pelletier E."/>
            <person name="Niang G."/>
            <person name="Scheremetjew M."/>
            <person name="Finn R."/>
            <person name="Kale V."/>
            <person name="Holt S."/>
            <person name="Cochrane G."/>
            <person name="Meng A."/>
            <person name="Brown T."/>
            <person name="Cohen L."/>
        </authorList>
    </citation>
    <scope>NUCLEOTIDE SEQUENCE</scope>
    <source>
        <strain evidence="2">Pop2</strain>
    </source>
</reference>
<proteinExistence type="predicted"/>
<dbReference type="EMBL" id="HBGN01020956">
    <property type="protein sequence ID" value="CAD9334575.1"/>
    <property type="molecule type" value="Transcribed_RNA"/>
</dbReference>
<feature type="compositionally biased region" description="Polar residues" evidence="1">
    <location>
        <begin position="113"/>
        <end position="122"/>
    </location>
</feature>
<feature type="region of interest" description="Disordered" evidence="1">
    <location>
        <begin position="40"/>
        <end position="146"/>
    </location>
</feature>
<feature type="compositionally biased region" description="Low complexity" evidence="1">
    <location>
        <begin position="87"/>
        <end position="100"/>
    </location>
</feature>
<sequence>MRRVISGDSGESGGGAGIYMREEKDVMAVCKFLDYKNRVENENVAVEEPTEVAVQEEEEEENLSPKEEEEEEVDVDDFRKQLMSSWDVDTNTNEDTYNDNAKQAKDDDESIVPPQNTIPSSNDENENTQSTTTTTTSSSSSPPLYEFRSLLGDLSKNKLPPQTSGGDWINAIVKVVDENTVHSGSNDDDVIIILSPYTPEETVAVRRIISRYGTTTTSDGVVKNADKVIVLVNCKLNPLPRELIQAELVYGILPLMVQAKQQSQTTPSSPSPQEEEEEKKSTPKAVVLKRYPKDWEVFIDIGDDGGFESAGTASSVQIGSSKGPPPMEWIAGCMKMFMMNKRY</sequence>
<feature type="compositionally biased region" description="Acidic residues" evidence="1">
    <location>
        <begin position="48"/>
        <end position="75"/>
    </location>
</feature>